<dbReference type="Proteomes" id="UP001500683">
    <property type="component" value="Unassembled WGS sequence"/>
</dbReference>
<keyword evidence="3" id="KW-1185">Reference proteome</keyword>
<feature type="region of interest" description="Disordered" evidence="1">
    <location>
        <begin position="183"/>
        <end position="207"/>
    </location>
</feature>
<evidence type="ECO:0000313" key="3">
    <source>
        <dbReference type="Proteomes" id="UP001500683"/>
    </source>
</evidence>
<evidence type="ECO:0000256" key="1">
    <source>
        <dbReference type="SAM" id="MobiDB-lite"/>
    </source>
</evidence>
<sequence>MTSERLDEQEAAALRDAIEEAVLAAGAQVRDDDPDDHLRLVAAARVAAEETSRMLRQSINGARAAGHSWEDVGRVLGVSRQAAQQRFGTPARGASGATGVRKELRPVTAFNEMQALEAEGRRGWHSVDYGPFFHLVEASPHQWEHRRFWWPSRKRRRRMEEAGWQLITPSNFDSPWVYYKRPVDRPAGSSGDETTAGQARDLSRKTG</sequence>
<dbReference type="RefSeq" id="WP_344959079.1">
    <property type="nucleotide sequence ID" value="NZ_BAAAZG010000081.1"/>
</dbReference>
<gene>
    <name evidence="2" type="ORF">GCM10022214_85330</name>
</gene>
<reference evidence="3" key="1">
    <citation type="journal article" date="2019" name="Int. J. Syst. Evol. Microbiol.">
        <title>The Global Catalogue of Microorganisms (GCM) 10K type strain sequencing project: providing services to taxonomists for standard genome sequencing and annotation.</title>
        <authorList>
            <consortium name="The Broad Institute Genomics Platform"/>
            <consortium name="The Broad Institute Genome Sequencing Center for Infectious Disease"/>
            <person name="Wu L."/>
            <person name="Ma J."/>
        </authorList>
    </citation>
    <scope>NUCLEOTIDE SEQUENCE [LARGE SCALE GENOMIC DNA]</scope>
    <source>
        <strain evidence="3">JCM 16702</strain>
    </source>
</reference>
<proteinExistence type="predicted"/>
<dbReference type="EMBL" id="BAAAZG010000081">
    <property type="protein sequence ID" value="GAA4105304.1"/>
    <property type="molecule type" value="Genomic_DNA"/>
</dbReference>
<comment type="caution">
    <text evidence="2">The sequence shown here is derived from an EMBL/GenBank/DDBJ whole genome shotgun (WGS) entry which is preliminary data.</text>
</comment>
<evidence type="ECO:0008006" key="4">
    <source>
        <dbReference type="Google" id="ProtNLM"/>
    </source>
</evidence>
<organism evidence="2 3">
    <name type="scientific">Actinomadura miaoliensis</name>
    <dbReference type="NCBI Taxonomy" id="430685"/>
    <lineage>
        <taxon>Bacteria</taxon>
        <taxon>Bacillati</taxon>
        <taxon>Actinomycetota</taxon>
        <taxon>Actinomycetes</taxon>
        <taxon>Streptosporangiales</taxon>
        <taxon>Thermomonosporaceae</taxon>
        <taxon>Actinomadura</taxon>
    </lineage>
</organism>
<evidence type="ECO:0000313" key="2">
    <source>
        <dbReference type="EMBL" id="GAA4105304.1"/>
    </source>
</evidence>
<name>A0ABP7X5X1_9ACTN</name>
<accession>A0ABP7X5X1</accession>
<protein>
    <recommendedName>
        <fullName evidence="4">Helix-turn-helix domain-containing protein</fullName>
    </recommendedName>
</protein>